<evidence type="ECO:0000256" key="1">
    <source>
        <dbReference type="SAM" id="MobiDB-lite"/>
    </source>
</evidence>
<feature type="compositionally biased region" description="Basic residues" evidence="1">
    <location>
        <begin position="123"/>
        <end position="136"/>
    </location>
</feature>
<sequence length="136" mass="16126">MHPASVWLALSLFLLHQALGQVDKHQMMVYRPGTIAKVTIETLPQSMVVENGGKCKCNSRRMNKFQNQYGGSRCTCESTHRRRDYARLEDLEKEFARREDEEEMDEIEAKIEARERKDEQKERRMKTINRIQIRIK</sequence>
<keyword evidence="4" id="KW-1185">Reference proteome</keyword>
<reference evidence="3" key="2">
    <citation type="submission" date="2015-11" db="EMBL/GenBank/DDBJ databases">
        <authorList>
            <person name="Zhang Y."/>
            <person name="Guo Z."/>
        </authorList>
    </citation>
    <scope>NUCLEOTIDE SEQUENCE</scope>
</reference>
<feature type="signal peptide" evidence="2">
    <location>
        <begin position="1"/>
        <end position="20"/>
    </location>
</feature>
<evidence type="ECO:0000313" key="4">
    <source>
        <dbReference type="Proteomes" id="UP000017246"/>
    </source>
</evidence>
<feature type="chain" id="PRO_5001657712" evidence="2">
    <location>
        <begin position="21"/>
        <end position="136"/>
    </location>
</feature>
<proteinExistence type="predicted"/>
<reference evidence="3" key="1">
    <citation type="journal article" date="2013" name="Nature">
        <title>The genomes of four tapeworm species reveal adaptations to parasitism.</title>
        <authorList>
            <person name="Tsai I.J."/>
            <person name="Zarowiecki M."/>
            <person name="Holroyd N."/>
            <person name="Garciarrubio A."/>
            <person name="Sanchez-Flores A."/>
            <person name="Brooks K.L."/>
            <person name="Tracey A."/>
            <person name="Bobes R.J."/>
            <person name="Fragoso G."/>
            <person name="Sciutto E."/>
            <person name="Aslett M."/>
            <person name="Beasley H."/>
            <person name="Bennett H.M."/>
            <person name="Cai J."/>
            <person name="Camicia F."/>
            <person name="Clark R."/>
            <person name="Cucher M."/>
            <person name="De Silva N."/>
            <person name="Day T.A."/>
            <person name="Deplazes P."/>
            <person name="Estrada K."/>
            <person name="Fernandez C."/>
            <person name="Holland P.W."/>
            <person name="Hou J."/>
            <person name="Hu S."/>
            <person name="Huckvale T."/>
            <person name="Hung S.S."/>
            <person name="Kamenetzky L."/>
            <person name="Keane J.A."/>
            <person name="Kiss F."/>
            <person name="Koziol U."/>
            <person name="Lambert O."/>
            <person name="Liu K."/>
            <person name="Luo X."/>
            <person name="Luo Y."/>
            <person name="Macchiaroli N."/>
            <person name="Nichol S."/>
            <person name="Paps J."/>
            <person name="Parkinson J."/>
            <person name="Pouchkina-Stantcheva N."/>
            <person name="Riddiford N."/>
            <person name="Rosenzvit M."/>
            <person name="Salinas G."/>
            <person name="Wasmuth J.D."/>
            <person name="Zamanian M."/>
            <person name="Zheng Y."/>
            <person name="Cai X."/>
            <person name="Soberon X."/>
            <person name="Olson P.D."/>
            <person name="Laclette J.P."/>
            <person name="Brehm K."/>
            <person name="Berriman M."/>
            <person name="Garciarrubio A."/>
            <person name="Bobes R.J."/>
            <person name="Fragoso G."/>
            <person name="Sanchez-Flores A."/>
            <person name="Estrada K."/>
            <person name="Cevallos M.A."/>
            <person name="Morett E."/>
            <person name="Gonzalez V."/>
            <person name="Portillo T."/>
            <person name="Ochoa-Leyva A."/>
            <person name="Jose M.V."/>
            <person name="Sciutto E."/>
            <person name="Landa A."/>
            <person name="Jimenez L."/>
            <person name="Valdes V."/>
            <person name="Carrero J.C."/>
            <person name="Larralde C."/>
            <person name="Morales-Montor J."/>
            <person name="Limon-Lason J."/>
            <person name="Soberon X."/>
            <person name="Laclette J.P."/>
        </authorList>
    </citation>
    <scope>NUCLEOTIDE SEQUENCE [LARGE SCALE GENOMIC DNA]</scope>
</reference>
<name>A0A068Y042_ECHMU</name>
<keyword evidence="2" id="KW-0732">Signal</keyword>
<feature type="region of interest" description="Disordered" evidence="1">
    <location>
        <begin position="115"/>
        <end position="136"/>
    </location>
</feature>
<dbReference type="EMBL" id="LN902841">
    <property type="protein sequence ID" value="CDS35761.1"/>
    <property type="molecule type" value="Genomic_DNA"/>
</dbReference>
<accession>A0A068Y042</accession>
<evidence type="ECO:0000256" key="2">
    <source>
        <dbReference type="SAM" id="SignalP"/>
    </source>
</evidence>
<dbReference type="Proteomes" id="UP000017246">
    <property type="component" value="Unassembled WGS sequence"/>
</dbReference>
<dbReference type="OrthoDB" id="10492927at2759"/>
<protein>
    <submittedName>
        <fullName evidence="3">Expressed conserved protein</fullName>
    </submittedName>
</protein>
<gene>
    <name evidence="3" type="ORF">EmuJ_001170900</name>
</gene>
<evidence type="ECO:0000313" key="3">
    <source>
        <dbReference type="EMBL" id="CDS35761.1"/>
    </source>
</evidence>
<dbReference type="AlphaFoldDB" id="A0A068Y042"/>
<organism evidence="3 4">
    <name type="scientific">Echinococcus multilocularis</name>
    <name type="common">Fox tapeworm</name>
    <dbReference type="NCBI Taxonomy" id="6211"/>
    <lineage>
        <taxon>Eukaryota</taxon>
        <taxon>Metazoa</taxon>
        <taxon>Spiralia</taxon>
        <taxon>Lophotrochozoa</taxon>
        <taxon>Platyhelminthes</taxon>
        <taxon>Cestoda</taxon>
        <taxon>Eucestoda</taxon>
        <taxon>Cyclophyllidea</taxon>
        <taxon>Taeniidae</taxon>
        <taxon>Echinococcus</taxon>
    </lineage>
</organism>